<proteinExistence type="predicted"/>
<dbReference type="EMBL" id="MHOV01000002">
    <property type="protein sequence ID" value="OGZ70767.1"/>
    <property type="molecule type" value="Genomic_DNA"/>
</dbReference>
<dbReference type="Proteomes" id="UP000179214">
    <property type="component" value="Unassembled WGS sequence"/>
</dbReference>
<dbReference type="GO" id="GO:0003677">
    <property type="term" value="F:DNA binding"/>
    <property type="evidence" value="ECO:0007669"/>
    <property type="project" value="InterPro"/>
</dbReference>
<name>A0A1G2I821_9BACT</name>
<accession>A0A1G2I821</accession>
<comment type="caution">
    <text evidence="2">The sequence shown here is derived from an EMBL/GenBank/DDBJ whole genome shotgun (WGS) entry which is preliminary data.</text>
</comment>
<reference evidence="2 3" key="1">
    <citation type="journal article" date="2016" name="Nat. Commun.">
        <title>Thousands of microbial genomes shed light on interconnected biogeochemical processes in an aquifer system.</title>
        <authorList>
            <person name="Anantharaman K."/>
            <person name="Brown C.T."/>
            <person name="Hug L.A."/>
            <person name="Sharon I."/>
            <person name="Castelle C.J."/>
            <person name="Probst A.J."/>
            <person name="Thomas B.C."/>
            <person name="Singh A."/>
            <person name="Wilkins M.J."/>
            <person name="Karaoz U."/>
            <person name="Brodie E.L."/>
            <person name="Williams K.H."/>
            <person name="Hubbard S.S."/>
            <person name="Banfield J.F."/>
        </authorList>
    </citation>
    <scope>NUCLEOTIDE SEQUENCE [LARGE SCALE GENOMIC DNA]</scope>
</reference>
<evidence type="ECO:0000313" key="2">
    <source>
        <dbReference type="EMBL" id="OGZ70767.1"/>
    </source>
</evidence>
<feature type="domain" description="SpoVT-AbrB" evidence="1">
    <location>
        <begin position="46"/>
        <end position="84"/>
    </location>
</feature>
<dbReference type="AlphaFoldDB" id="A0A1G2I821"/>
<protein>
    <recommendedName>
        <fullName evidence="1">SpoVT-AbrB domain-containing protein</fullName>
    </recommendedName>
</protein>
<dbReference type="InterPro" id="IPR037914">
    <property type="entry name" value="SpoVT-AbrB_sf"/>
</dbReference>
<evidence type="ECO:0000313" key="3">
    <source>
        <dbReference type="Proteomes" id="UP000179214"/>
    </source>
</evidence>
<gene>
    <name evidence="2" type="ORF">A3F47_00010</name>
</gene>
<sequence>MSAYGKHKPPNSIKFPDSEKMNLSSKAILVTISHNIMKKYIRKVARTGKRSLSLVIPADIANELNIKEKQKLVITLAQKTIIIKDWKKKHKK</sequence>
<evidence type="ECO:0000259" key="1">
    <source>
        <dbReference type="Pfam" id="PF04014"/>
    </source>
</evidence>
<dbReference type="InterPro" id="IPR007159">
    <property type="entry name" value="SpoVT-AbrB_dom"/>
</dbReference>
<dbReference type="SUPFAM" id="SSF89447">
    <property type="entry name" value="AbrB/MazE/MraZ-like"/>
    <property type="match status" value="1"/>
</dbReference>
<dbReference type="Gene3D" id="2.10.260.10">
    <property type="match status" value="1"/>
</dbReference>
<organism evidence="2 3">
    <name type="scientific">Candidatus Staskawiczbacteria bacterium RIFCSPHIGHO2_12_FULL_38_11</name>
    <dbReference type="NCBI Taxonomy" id="1802209"/>
    <lineage>
        <taxon>Bacteria</taxon>
        <taxon>Candidatus Staskawicziibacteriota</taxon>
    </lineage>
</organism>
<dbReference type="Pfam" id="PF04014">
    <property type="entry name" value="MazE_antitoxin"/>
    <property type="match status" value="1"/>
</dbReference>